<proteinExistence type="predicted"/>
<dbReference type="Proteomes" id="UP000008312">
    <property type="component" value="Unassembled WGS sequence"/>
</dbReference>
<name>D8LWT0_BLAHO</name>
<accession>D8LWT0</accession>
<dbReference type="GeneID" id="24917933"/>
<dbReference type="AlphaFoldDB" id="D8LWT0"/>
<evidence type="ECO:0000313" key="2">
    <source>
        <dbReference type="Proteomes" id="UP000008312"/>
    </source>
</evidence>
<dbReference type="EMBL" id="FN668638">
    <property type="protein sequence ID" value="CBK20269.2"/>
    <property type="molecule type" value="Genomic_DNA"/>
</dbReference>
<organism evidence="1">
    <name type="scientific">Blastocystis hominis</name>
    <dbReference type="NCBI Taxonomy" id="12968"/>
    <lineage>
        <taxon>Eukaryota</taxon>
        <taxon>Sar</taxon>
        <taxon>Stramenopiles</taxon>
        <taxon>Bigyra</taxon>
        <taxon>Opalozoa</taxon>
        <taxon>Opalinata</taxon>
        <taxon>Blastocystidae</taxon>
        <taxon>Blastocystis</taxon>
    </lineage>
</organism>
<dbReference type="InParanoid" id="D8LWT0"/>
<dbReference type="RefSeq" id="XP_012894317.1">
    <property type="nucleotide sequence ID" value="XM_013038863.1"/>
</dbReference>
<sequence length="62" mass="7207">MSKFTALSVALAIITRGIPSNLTKSVKIQLTDKRIEFGRFKILVHNLLRKLLRRIHTERVTY</sequence>
<reference evidence="1" key="1">
    <citation type="submission" date="2010-02" db="EMBL/GenBank/DDBJ databases">
        <title>Sequencing and annotation of the Blastocystis hominis genome.</title>
        <authorList>
            <person name="Wincker P."/>
        </authorList>
    </citation>
    <scope>NUCLEOTIDE SEQUENCE</scope>
    <source>
        <strain evidence="1">Singapore isolate B</strain>
    </source>
</reference>
<keyword evidence="2" id="KW-1185">Reference proteome</keyword>
<evidence type="ECO:0000313" key="1">
    <source>
        <dbReference type="EMBL" id="CBK20269.2"/>
    </source>
</evidence>
<gene>
    <name evidence="1" type="ORF">GSBLH_T00000631001</name>
</gene>
<protein>
    <submittedName>
        <fullName evidence="1">Uncharacterized protein</fullName>
    </submittedName>
</protein>